<reference evidence="1 2" key="1">
    <citation type="submission" date="2014-04" db="EMBL/GenBank/DDBJ databases">
        <title>Genome evolution of avian class.</title>
        <authorList>
            <person name="Zhang G."/>
            <person name="Li C."/>
        </authorList>
    </citation>
    <scope>NUCLEOTIDE SEQUENCE [LARGE SCALE GENOMIC DNA]</scope>
    <source>
        <strain evidence="1">BGI_N332</strain>
    </source>
</reference>
<organism evidence="1 2">
    <name type="scientific">Mesitornis unicolor</name>
    <name type="common">brown roatelo</name>
    <dbReference type="NCBI Taxonomy" id="54374"/>
    <lineage>
        <taxon>Eukaryota</taxon>
        <taxon>Metazoa</taxon>
        <taxon>Chordata</taxon>
        <taxon>Craniata</taxon>
        <taxon>Vertebrata</taxon>
        <taxon>Euteleostomi</taxon>
        <taxon>Archelosauria</taxon>
        <taxon>Archosauria</taxon>
        <taxon>Dinosauria</taxon>
        <taxon>Saurischia</taxon>
        <taxon>Theropoda</taxon>
        <taxon>Coelurosauria</taxon>
        <taxon>Aves</taxon>
        <taxon>Neognathae</taxon>
        <taxon>Neoaves</taxon>
        <taxon>Columbimorphae</taxon>
        <taxon>Mesitornithiformes</taxon>
        <taxon>Mesitornithidae</taxon>
        <taxon>Mesitornis</taxon>
    </lineage>
</organism>
<evidence type="ECO:0000313" key="2">
    <source>
        <dbReference type="Proteomes" id="UP000053369"/>
    </source>
</evidence>
<protein>
    <submittedName>
        <fullName evidence="1">Uncharacterized protein</fullName>
    </submittedName>
</protein>
<feature type="non-terminal residue" evidence="1">
    <location>
        <position position="171"/>
    </location>
</feature>
<feature type="non-terminal residue" evidence="1">
    <location>
        <position position="1"/>
    </location>
</feature>
<keyword evidence="2" id="KW-1185">Reference proteome</keyword>
<proteinExistence type="predicted"/>
<name>A0A091RKG5_9AVES</name>
<dbReference type="Proteomes" id="UP000053369">
    <property type="component" value="Unassembled WGS sequence"/>
</dbReference>
<accession>A0A091RKG5</accession>
<dbReference type="AlphaFoldDB" id="A0A091RKG5"/>
<evidence type="ECO:0000313" key="1">
    <source>
        <dbReference type="EMBL" id="KFQ40081.1"/>
    </source>
</evidence>
<dbReference type="EMBL" id="KK820999">
    <property type="protein sequence ID" value="KFQ40081.1"/>
    <property type="molecule type" value="Genomic_DNA"/>
</dbReference>
<sequence>RNTELLSKAMSMHKNSENMNDPSRLSAVLQRYAMLRLHDWEKLRSSATSYVTYETGSIMIKKLFDACEEDTEQRITNIFEVLDFQPLNDAMTNTKQGGNVTLQKHNITKLSKLFSPDFQQAGIDPETPIQQDFSLECCKIYCLLLLQDPPVKAVWNLQESSEQHLEHVDKK</sequence>
<gene>
    <name evidence="1" type="ORF">N332_02742</name>
</gene>